<dbReference type="InterPro" id="IPR002347">
    <property type="entry name" value="SDR_fam"/>
</dbReference>
<dbReference type="InterPro" id="IPR020904">
    <property type="entry name" value="Sc_DH/Rdtase_CS"/>
</dbReference>
<keyword evidence="2" id="KW-0560">Oxidoreductase</keyword>
<dbReference type="Proteomes" id="UP000188929">
    <property type="component" value="Unassembled WGS sequence"/>
</dbReference>
<dbReference type="InterPro" id="IPR036291">
    <property type="entry name" value="NAD(P)-bd_dom_sf"/>
</dbReference>
<dbReference type="STRING" id="1834516.BL253_05330"/>
<dbReference type="GO" id="GO:0016491">
    <property type="term" value="F:oxidoreductase activity"/>
    <property type="evidence" value="ECO:0007669"/>
    <property type="project" value="UniProtKB-KW"/>
</dbReference>
<reference evidence="6" key="1">
    <citation type="submission" date="2016-10" db="EMBL/GenBank/DDBJ databases">
        <title>Frankia sp. NRRL B-16386 Genome sequencing.</title>
        <authorList>
            <person name="Ghodhbane-Gtari F."/>
            <person name="Swanson E."/>
            <person name="Gueddou A."/>
            <person name="Hezbri K."/>
            <person name="Ktari K."/>
            <person name="Nouioui I."/>
            <person name="Morris K."/>
            <person name="Simpson S."/>
            <person name="Abebe-Akele F."/>
            <person name="Thomas K."/>
            <person name="Gtari M."/>
            <person name="Tisa L.S."/>
        </authorList>
    </citation>
    <scope>NUCLEOTIDE SEQUENCE [LARGE SCALE GENOMIC DNA]</scope>
    <source>
        <strain evidence="6">NRRL B-16386</strain>
    </source>
</reference>
<proteinExistence type="inferred from homology"/>
<evidence type="ECO:0000256" key="1">
    <source>
        <dbReference type="ARBA" id="ARBA00006484"/>
    </source>
</evidence>
<evidence type="ECO:0000313" key="6">
    <source>
        <dbReference type="Proteomes" id="UP000188929"/>
    </source>
</evidence>
<evidence type="ECO:0000313" key="5">
    <source>
        <dbReference type="EMBL" id="ONH32451.1"/>
    </source>
</evidence>
<dbReference type="EMBL" id="MOMC01000010">
    <property type="protein sequence ID" value="ONH32451.1"/>
    <property type="molecule type" value="Genomic_DNA"/>
</dbReference>
<gene>
    <name evidence="5" type="ORF">BL253_05330</name>
</gene>
<dbReference type="Pfam" id="PF00106">
    <property type="entry name" value="adh_short"/>
    <property type="match status" value="1"/>
</dbReference>
<dbReference type="PANTHER" id="PTHR43976:SF16">
    <property type="entry name" value="SHORT-CHAIN DEHYDROGENASE_REDUCTASE FAMILY PROTEIN"/>
    <property type="match status" value="1"/>
</dbReference>
<accession>A0A1V2IJ48</accession>
<dbReference type="SMART" id="SM00822">
    <property type="entry name" value="PKS_KR"/>
    <property type="match status" value="1"/>
</dbReference>
<organism evidence="5 6">
    <name type="scientific">Pseudofrankia asymbiotica</name>
    <dbReference type="NCBI Taxonomy" id="1834516"/>
    <lineage>
        <taxon>Bacteria</taxon>
        <taxon>Bacillati</taxon>
        <taxon>Actinomycetota</taxon>
        <taxon>Actinomycetes</taxon>
        <taxon>Frankiales</taxon>
        <taxon>Frankiaceae</taxon>
        <taxon>Pseudofrankia</taxon>
    </lineage>
</organism>
<protein>
    <submittedName>
        <fullName evidence="5">Short-chain dehydrogenase/reductase</fullName>
    </submittedName>
</protein>
<comment type="caution">
    <text evidence="5">The sequence shown here is derived from an EMBL/GenBank/DDBJ whole genome shotgun (WGS) entry which is preliminary data.</text>
</comment>
<evidence type="ECO:0000256" key="3">
    <source>
        <dbReference type="RuleBase" id="RU000363"/>
    </source>
</evidence>
<evidence type="ECO:0000259" key="4">
    <source>
        <dbReference type="SMART" id="SM00822"/>
    </source>
</evidence>
<dbReference type="AlphaFoldDB" id="A0A1V2IJ48"/>
<dbReference type="SUPFAM" id="SSF51735">
    <property type="entry name" value="NAD(P)-binding Rossmann-fold domains"/>
    <property type="match status" value="1"/>
</dbReference>
<dbReference type="InterPro" id="IPR057326">
    <property type="entry name" value="KR_dom"/>
</dbReference>
<dbReference type="PROSITE" id="PS00061">
    <property type="entry name" value="ADH_SHORT"/>
    <property type="match status" value="1"/>
</dbReference>
<feature type="domain" description="Ketoreductase" evidence="4">
    <location>
        <begin position="6"/>
        <end position="173"/>
    </location>
</feature>
<dbReference type="PANTHER" id="PTHR43976">
    <property type="entry name" value="SHORT CHAIN DEHYDROGENASE"/>
    <property type="match status" value="1"/>
</dbReference>
<evidence type="ECO:0000256" key="2">
    <source>
        <dbReference type="ARBA" id="ARBA00023002"/>
    </source>
</evidence>
<comment type="similarity">
    <text evidence="1 3">Belongs to the short-chain dehydrogenases/reductases (SDR) family.</text>
</comment>
<dbReference type="InterPro" id="IPR051911">
    <property type="entry name" value="SDR_oxidoreductase"/>
</dbReference>
<keyword evidence="6" id="KW-1185">Reference proteome</keyword>
<name>A0A1V2IJ48_9ACTN</name>
<dbReference type="CDD" id="cd05374">
    <property type="entry name" value="17beta-HSD-like_SDR_c"/>
    <property type="match status" value="1"/>
</dbReference>
<dbReference type="PRINTS" id="PR00081">
    <property type="entry name" value="GDHRDH"/>
</dbReference>
<dbReference type="Gene3D" id="3.40.50.720">
    <property type="entry name" value="NAD(P)-binding Rossmann-like Domain"/>
    <property type="match status" value="1"/>
</dbReference>
<sequence length="255" mass="26942">MGELVTSVLITGASKGIGRATAAEFAARGYRVIATARDPRTLDDLDVAQRLRLDVTDQATVDEAVAAAGQVDVLVSNAGVIFLASVEASPVAEIERLFTQNTAGAIRVAQALLPQMRERRDGRLLFVSSMVGRLVMAGSAAYAATKWALEALVESLAVETAGFGIRTTLLEPGTVSSGALDEPLTYQLPDDPYPDLLVGRYNPSAFITPEQVARAIADTAELDTPPLRLPIGEQSTALLAARKAAPENVPFVAKR</sequence>
<dbReference type="PRINTS" id="PR00080">
    <property type="entry name" value="SDRFAMILY"/>
</dbReference>